<keyword evidence="2" id="KW-0560">Oxidoreductase</keyword>
<dbReference type="GO" id="GO:0010181">
    <property type="term" value="F:FMN binding"/>
    <property type="evidence" value="ECO:0007669"/>
    <property type="project" value="InterPro"/>
</dbReference>
<name>A0A2G8RFI7_9RHOB</name>
<feature type="domain" description="Flavin reductase like" evidence="3">
    <location>
        <begin position="30"/>
        <end position="171"/>
    </location>
</feature>
<proteinExistence type="inferred from homology"/>
<dbReference type="InterPro" id="IPR012349">
    <property type="entry name" value="Split_barrel_FMN-bd"/>
</dbReference>
<dbReference type="PANTHER" id="PTHR30466">
    <property type="entry name" value="FLAVIN REDUCTASE"/>
    <property type="match status" value="1"/>
</dbReference>
<comment type="similarity">
    <text evidence="1">Belongs to the non-flavoprotein flavin reductase family.</text>
</comment>
<evidence type="ECO:0000259" key="3">
    <source>
        <dbReference type="SMART" id="SM00903"/>
    </source>
</evidence>
<protein>
    <recommendedName>
        <fullName evidence="3">Flavin reductase like domain-containing protein</fullName>
    </recommendedName>
</protein>
<dbReference type="Pfam" id="PF01613">
    <property type="entry name" value="Flavin_Reduct"/>
    <property type="match status" value="1"/>
</dbReference>
<dbReference type="GO" id="GO:0042602">
    <property type="term" value="F:riboflavin reductase (NADPH) activity"/>
    <property type="evidence" value="ECO:0007669"/>
    <property type="project" value="TreeGrafter"/>
</dbReference>
<dbReference type="Proteomes" id="UP000231259">
    <property type="component" value="Unassembled WGS sequence"/>
</dbReference>
<evidence type="ECO:0000256" key="1">
    <source>
        <dbReference type="ARBA" id="ARBA00008898"/>
    </source>
</evidence>
<dbReference type="SMART" id="SM00903">
    <property type="entry name" value="Flavin_Reduct"/>
    <property type="match status" value="1"/>
</dbReference>
<dbReference type="Gene3D" id="2.30.110.10">
    <property type="entry name" value="Electron Transport, Fmn-binding Protein, Chain A"/>
    <property type="match status" value="1"/>
</dbReference>
<comment type="caution">
    <text evidence="4">The sequence shown here is derived from an EMBL/GenBank/DDBJ whole genome shotgun (WGS) entry which is preliminary data.</text>
</comment>
<dbReference type="AlphaFoldDB" id="A0A2G8RFI7"/>
<dbReference type="SUPFAM" id="SSF50475">
    <property type="entry name" value="FMN-binding split barrel"/>
    <property type="match status" value="1"/>
</dbReference>
<evidence type="ECO:0000313" key="5">
    <source>
        <dbReference type="Proteomes" id="UP000231259"/>
    </source>
</evidence>
<evidence type="ECO:0000256" key="2">
    <source>
        <dbReference type="ARBA" id="ARBA00023002"/>
    </source>
</evidence>
<sequence>MPDDKGPFMTAHPLSFDPATEDARAFREALGQFGTGVTIVTCATADGPLGITANSFASVSLDPPLVLWAPAKSSSRYPFYAAAEHFAIHVIGADQLDHCKGFARTGDAFHEFDWTTGAHGVPLLDGCLSCFECEKTAEHDGGDHTIIVARVTRVTTRPGKPLLFHGGAYGGFAPAS</sequence>
<keyword evidence="5" id="KW-1185">Reference proteome</keyword>
<dbReference type="InterPro" id="IPR050268">
    <property type="entry name" value="NADH-dep_flavin_reductase"/>
</dbReference>
<evidence type="ECO:0000313" key="4">
    <source>
        <dbReference type="EMBL" id="PIL20161.1"/>
    </source>
</evidence>
<dbReference type="PANTHER" id="PTHR30466:SF11">
    <property type="entry name" value="FLAVIN-DEPENDENT MONOOXYGENASE, REDUCTASE SUBUNIT HSAB"/>
    <property type="match status" value="1"/>
</dbReference>
<accession>A0A2G8RFI7</accession>
<gene>
    <name evidence="4" type="ORF">P775_10860</name>
</gene>
<reference evidence="4 5" key="1">
    <citation type="submission" date="2013-09" db="EMBL/GenBank/DDBJ databases">
        <title>Genome sequencing of Phaeobacter antarcticus sp. nov. SM1211.</title>
        <authorList>
            <person name="Zhang X.-Y."/>
            <person name="Liu C."/>
            <person name="Chen X.-L."/>
            <person name="Xie B.-B."/>
            <person name="Qin Q.-L."/>
            <person name="Rong J.-C."/>
            <person name="Zhang Y.-Z."/>
        </authorList>
    </citation>
    <scope>NUCLEOTIDE SEQUENCE [LARGE SCALE GENOMIC DNA]</scope>
    <source>
        <strain evidence="4 5">SM1211</strain>
    </source>
</reference>
<organism evidence="4 5">
    <name type="scientific">Puniceibacterium antarcticum</name>
    <dbReference type="NCBI Taxonomy" id="1206336"/>
    <lineage>
        <taxon>Bacteria</taxon>
        <taxon>Pseudomonadati</taxon>
        <taxon>Pseudomonadota</taxon>
        <taxon>Alphaproteobacteria</taxon>
        <taxon>Rhodobacterales</taxon>
        <taxon>Paracoccaceae</taxon>
        <taxon>Puniceibacterium</taxon>
    </lineage>
</organism>
<dbReference type="InterPro" id="IPR002563">
    <property type="entry name" value="Flavin_Rdtase-like_dom"/>
</dbReference>
<dbReference type="EMBL" id="AWWI01000066">
    <property type="protein sequence ID" value="PIL20161.1"/>
    <property type="molecule type" value="Genomic_DNA"/>
</dbReference>